<evidence type="ECO:0000313" key="2">
    <source>
        <dbReference type="Proteomes" id="UP000434172"/>
    </source>
</evidence>
<name>A0A8H3VZK3_9PEZI</name>
<gene>
    <name evidence="1" type="ORF">GQ607_016176</name>
</gene>
<sequence>MAGLCYVIQGTSNVKLCSLSTVFRAHQQQQQQQRRSA</sequence>
<protein>
    <submittedName>
        <fullName evidence="1">Uncharacterized protein</fullName>
    </submittedName>
</protein>
<comment type="caution">
    <text evidence="1">The sequence shown here is derived from an EMBL/GenBank/DDBJ whole genome shotgun (WGS) entry which is preliminary data.</text>
</comment>
<dbReference type="Proteomes" id="UP000434172">
    <property type="component" value="Unassembled WGS sequence"/>
</dbReference>
<organism evidence="1 2">
    <name type="scientific">Colletotrichum asianum</name>
    <dbReference type="NCBI Taxonomy" id="702518"/>
    <lineage>
        <taxon>Eukaryota</taxon>
        <taxon>Fungi</taxon>
        <taxon>Dikarya</taxon>
        <taxon>Ascomycota</taxon>
        <taxon>Pezizomycotina</taxon>
        <taxon>Sordariomycetes</taxon>
        <taxon>Hypocreomycetidae</taxon>
        <taxon>Glomerellales</taxon>
        <taxon>Glomerellaceae</taxon>
        <taxon>Colletotrichum</taxon>
        <taxon>Colletotrichum gloeosporioides species complex</taxon>
    </lineage>
</organism>
<evidence type="ECO:0000313" key="1">
    <source>
        <dbReference type="EMBL" id="KAF0316587.1"/>
    </source>
</evidence>
<dbReference type="AlphaFoldDB" id="A0A8H3VZK3"/>
<reference evidence="1 2" key="1">
    <citation type="submission" date="2019-12" db="EMBL/GenBank/DDBJ databases">
        <title>A genome sequence resource for the geographically widespread anthracnose pathogen Colletotrichum asianum.</title>
        <authorList>
            <person name="Meng Y."/>
        </authorList>
    </citation>
    <scope>NUCLEOTIDE SEQUENCE [LARGE SCALE GENOMIC DNA]</scope>
    <source>
        <strain evidence="1 2">ICMP 18580</strain>
    </source>
</reference>
<accession>A0A8H3VZK3</accession>
<proteinExistence type="predicted"/>
<keyword evidence="2" id="KW-1185">Reference proteome</keyword>
<dbReference type="EMBL" id="WOWK01000154">
    <property type="protein sequence ID" value="KAF0316587.1"/>
    <property type="molecule type" value="Genomic_DNA"/>
</dbReference>